<reference evidence="2" key="1">
    <citation type="submission" date="2023-03" db="EMBL/GenBank/DDBJ databases">
        <title>Massive genome expansion in bonnet fungi (Mycena s.s.) driven by repeated elements and novel gene families across ecological guilds.</title>
        <authorList>
            <consortium name="Lawrence Berkeley National Laboratory"/>
            <person name="Harder C.B."/>
            <person name="Miyauchi S."/>
            <person name="Viragh M."/>
            <person name="Kuo A."/>
            <person name="Thoen E."/>
            <person name="Andreopoulos B."/>
            <person name="Lu D."/>
            <person name="Skrede I."/>
            <person name="Drula E."/>
            <person name="Henrissat B."/>
            <person name="Morin E."/>
            <person name="Kohler A."/>
            <person name="Barry K."/>
            <person name="LaButti K."/>
            <person name="Morin E."/>
            <person name="Salamov A."/>
            <person name="Lipzen A."/>
            <person name="Mereny Z."/>
            <person name="Hegedus B."/>
            <person name="Baldrian P."/>
            <person name="Stursova M."/>
            <person name="Weitz H."/>
            <person name="Taylor A."/>
            <person name="Grigoriev I.V."/>
            <person name="Nagy L.G."/>
            <person name="Martin F."/>
            <person name="Kauserud H."/>
        </authorList>
    </citation>
    <scope>NUCLEOTIDE SEQUENCE</scope>
    <source>
        <strain evidence="2">CBHHK002</strain>
    </source>
</reference>
<keyword evidence="3" id="KW-1185">Reference proteome</keyword>
<protein>
    <submittedName>
        <fullName evidence="2">Uncharacterized protein</fullName>
    </submittedName>
</protein>
<dbReference type="AlphaFoldDB" id="A0AAD6ZI14"/>
<dbReference type="Proteomes" id="UP001218218">
    <property type="component" value="Unassembled WGS sequence"/>
</dbReference>
<evidence type="ECO:0000313" key="2">
    <source>
        <dbReference type="EMBL" id="KAJ7323204.1"/>
    </source>
</evidence>
<feature type="region of interest" description="Disordered" evidence="1">
    <location>
        <begin position="1"/>
        <end position="25"/>
    </location>
</feature>
<evidence type="ECO:0000256" key="1">
    <source>
        <dbReference type="SAM" id="MobiDB-lite"/>
    </source>
</evidence>
<name>A0AAD6ZI14_9AGAR</name>
<accession>A0AAD6ZI14</accession>
<sequence length="285" mass="31385">MDRVGKKSRPKNLHQAGNGSGRRRRLGVRLKPDEPVANVRGALDSASSYLCHVANSNSKQLILLPETLPQSLKTFGYRLASALRPPSTTATRELAFERPVHLPQERALVSYVESGKHEPICSGKFYRTQRPWIPIDSPHDMVIVSQFPAASLLYICSVDFLLPLAPMASSLQLGYTVQRVGSMFLSPHTKPFKKSPTVQTTRIPRSLRATSYPQFCGPPSFTPQVLTVGDVIFLNGSIFSYTIVKAFDGIAQSATSVTSFPEPSHTSSLRRIAELLQMGCKFVSL</sequence>
<gene>
    <name evidence="2" type="ORF">DFH08DRAFT_817782</name>
</gene>
<organism evidence="2 3">
    <name type="scientific">Mycena albidolilacea</name>
    <dbReference type="NCBI Taxonomy" id="1033008"/>
    <lineage>
        <taxon>Eukaryota</taxon>
        <taxon>Fungi</taxon>
        <taxon>Dikarya</taxon>
        <taxon>Basidiomycota</taxon>
        <taxon>Agaricomycotina</taxon>
        <taxon>Agaricomycetes</taxon>
        <taxon>Agaricomycetidae</taxon>
        <taxon>Agaricales</taxon>
        <taxon>Marasmiineae</taxon>
        <taxon>Mycenaceae</taxon>
        <taxon>Mycena</taxon>
    </lineage>
</organism>
<feature type="compositionally biased region" description="Basic residues" evidence="1">
    <location>
        <begin position="1"/>
        <end position="12"/>
    </location>
</feature>
<proteinExistence type="predicted"/>
<dbReference type="EMBL" id="JARIHO010000047">
    <property type="protein sequence ID" value="KAJ7323204.1"/>
    <property type="molecule type" value="Genomic_DNA"/>
</dbReference>
<evidence type="ECO:0000313" key="3">
    <source>
        <dbReference type="Proteomes" id="UP001218218"/>
    </source>
</evidence>
<comment type="caution">
    <text evidence="2">The sequence shown here is derived from an EMBL/GenBank/DDBJ whole genome shotgun (WGS) entry which is preliminary data.</text>
</comment>